<accession>C0NCW7</accession>
<dbReference type="EMBL" id="GG663363">
    <property type="protein sequence ID" value="EEH11508.1"/>
    <property type="molecule type" value="Genomic_DNA"/>
</dbReference>
<dbReference type="InParanoid" id="C0NCW7"/>
<dbReference type="Proteomes" id="UP000001631">
    <property type="component" value="Unassembled WGS sequence"/>
</dbReference>
<organism evidence="1 2">
    <name type="scientific">Ajellomyces capsulatus (strain G186AR / H82 / ATCC MYA-2454 / RMSCC 2432)</name>
    <name type="common">Darling's disease fungus</name>
    <name type="synonym">Histoplasma capsulatum</name>
    <dbReference type="NCBI Taxonomy" id="447093"/>
    <lineage>
        <taxon>Eukaryota</taxon>
        <taxon>Fungi</taxon>
        <taxon>Dikarya</taxon>
        <taxon>Ascomycota</taxon>
        <taxon>Pezizomycotina</taxon>
        <taxon>Eurotiomycetes</taxon>
        <taxon>Eurotiomycetidae</taxon>
        <taxon>Onygenales</taxon>
        <taxon>Ajellomycetaceae</taxon>
        <taxon>Histoplasma</taxon>
    </lineage>
</organism>
<evidence type="ECO:0000313" key="2">
    <source>
        <dbReference type="Proteomes" id="UP000001631"/>
    </source>
</evidence>
<proteinExistence type="predicted"/>
<dbReference type="RefSeq" id="XP_045291988.1">
    <property type="nucleotide sequence ID" value="XM_045428013.1"/>
</dbReference>
<dbReference type="HOGENOM" id="CLU_1261178_0_0_1"/>
<protein>
    <submittedName>
        <fullName evidence="1">Uncharacterized protein</fullName>
    </submittedName>
</protein>
<evidence type="ECO:0000313" key="1">
    <source>
        <dbReference type="EMBL" id="EEH11508.1"/>
    </source>
</evidence>
<dbReference type="GeneID" id="69033980"/>
<sequence length="219" mass="24860">MYKQDEGLADGDDFQLSPEVQAELVLYGKRQQGMCRRESLRNQRKVTYANGHHAGNSPWAERYVREYKELESPDADTFQTPFGHDGHRAKTVSFILLATQEPAERQRLNMRRRWESPLKVVAIFVRAAGAGDLRIMVVRRFKVRLFPNSRQRPVCHGISVFQAVGGIEGGYRVRISSRPPGLETGQIALENLNSQRINDREGGSRAVSFLDLFAVEDNC</sequence>
<name>C0NCW7_AJECG</name>
<keyword evidence="2" id="KW-1185">Reference proteome</keyword>
<gene>
    <name evidence="1" type="ORF">HCBG_00963</name>
</gene>
<reference evidence="1" key="1">
    <citation type="submission" date="2009-02" db="EMBL/GenBank/DDBJ databases">
        <title>The Genome Sequence of Ajellomyces capsulatus strain G186AR.</title>
        <authorList>
            <consortium name="The Broad Institute Genome Sequencing Platform"/>
            <person name="Champion M."/>
            <person name="Cuomo C."/>
            <person name="Ma L.-J."/>
            <person name="Henn M.R."/>
            <person name="Sil A."/>
            <person name="Goldman B."/>
            <person name="Young S.K."/>
            <person name="Kodira C.D."/>
            <person name="Zeng Q."/>
            <person name="Koehrsen M."/>
            <person name="Alvarado L."/>
            <person name="Berlin A."/>
            <person name="Borenstein D."/>
            <person name="Chen Z."/>
            <person name="Engels R."/>
            <person name="Freedman E."/>
            <person name="Gellesch M."/>
            <person name="Goldberg J."/>
            <person name="Griggs A."/>
            <person name="Gujja S."/>
            <person name="Heiman D."/>
            <person name="Hepburn T."/>
            <person name="Howarth C."/>
            <person name="Jen D."/>
            <person name="Larson L."/>
            <person name="Lewis B."/>
            <person name="Mehta T."/>
            <person name="Park D."/>
            <person name="Pearson M."/>
            <person name="Roberts A."/>
            <person name="Saif S."/>
            <person name="Shea T."/>
            <person name="Shenoy N."/>
            <person name="Sisk P."/>
            <person name="Stolte C."/>
            <person name="Sykes S."/>
            <person name="Walk T."/>
            <person name="White J."/>
            <person name="Yandava C."/>
            <person name="Klein B."/>
            <person name="McEwen J.G."/>
            <person name="Puccia R."/>
            <person name="Goldman G.H."/>
            <person name="Felipe M.S."/>
            <person name="Nino-Vega G."/>
            <person name="San-Blas G."/>
            <person name="Taylor J."/>
            <person name="Mendoza L."/>
            <person name="Galagan J."/>
            <person name="Nusbaum C."/>
            <person name="Birren B."/>
        </authorList>
    </citation>
    <scope>NUCLEOTIDE SEQUENCE</scope>
    <source>
        <strain evidence="1">G186AR</strain>
    </source>
</reference>
<dbReference type="AlphaFoldDB" id="C0NCW7"/>